<evidence type="ECO:0000313" key="1">
    <source>
        <dbReference type="EMBL" id="MBZ7975234.1"/>
    </source>
</evidence>
<name>A0ACC5W2V6_9BACT</name>
<dbReference type="EMBL" id="JACHUQ010000031">
    <property type="protein sequence ID" value="MBZ7975234.1"/>
    <property type="molecule type" value="Genomic_DNA"/>
</dbReference>
<sequence length="252" mass="27624">MFKKNAFENKSFLITGASSGIGVHIALTLNDLGAKIVAIARDEQKLEHHKNQAKNPENFICISKDLSDYEKLDSWALDLCKEFGEFDGAVFSAGISINTSIRSIDYIQQAKKLFNINYFGNLQILKGMVDRRAHSKEGSSFVWIASTAASVPTKGLCLYSASKAAIVASVKSIALEIAPKFRINSISPALVETPLLKANNFLQDYKKIADLTYPLGVGKVENITPMVCFLLSKDSSWMTGQDVMITGGGRYK</sequence>
<proteinExistence type="predicted"/>
<dbReference type="Proteomes" id="UP001319828">
    <property type="component" value="Unassembled WGS sequence"/>
</dbReference>
<organism evidence="1 2">
    <name type="scientific">Campylobacter molothri</name>
    <dbReference type="NCBI Taxonomy" id="1032242"/>
    <lineage>
        <taxon>Bacteria</taxon>
        <taxon>Pseudomonadati</taxon>
        <taxon>Campylobacterota</taxon>
        <taxon>Epsilonproteobacteria</taxon>
        <taxon>Campylobacterales</taxon>
        <taxon>Campylobacteraceae</taxon>
        <taxon>Campylobacter</taxon>
    </lineage>
</organism>
<reference evidence="1" key="1">
    <citation type="submission" date="2020-07" db="EMBL/GenBank/DDBJ databases">
        <title>Campylobacter molothri sp. nov. isolated from wild birds.</title>
        <authorList>
            <person name="Miller W.G."/>
            <person name="Chapman M.H."/>
            <person name="Yee E."/>
            <person name="Lopes B.S."/>
            <person name="Forbes K.J."/>
        </authorList>
    </citation>
    <scope>NUCLEOTIDE SEQUENCE</scope>
    <source>
        <strain evidence="1">RM9754</strain>
    </source>
</reference>
<accession>A0ACC5W2V6</accession>
<evidence type="ECO:0000313" key="2">
    <source>
        <dbReference type="Proteomes" id="UP001319828"/>
    </source>
</evidence>
<protein>
    <submittedName>
        <fullName evidence="1">SDR family oxidoreductase</fullName>
    </submittedName>
</protein>
<keyword evidence="2" id="KW-1185">Reference proteome</keyword>
<comment type="caution">
    <text evidence="1">The sequence shown here is derived from an EMBL/GenBank/DDBJ whole genome shotgun (WGS) entry which is preliminary data.</text>
</comment>
<gene>
    <name evidence="1" type="ORF">H2252_07615</name>
</gene>